<evidence type="ECO:0000313" key="5">
    <source>
        <dbReference type="RefSeq" id="XP_035699604.1"/>
    </source>
</evidence>
<proteinExistence type="predicted"/>
<evidence type="ECO:0000256" key="1">
    <source>
        <dbReference type="ARBA" id="ARBA00022603"/>
    </source>
</evidence>
<keyword evidence="1" id="KW-0489">Methyltransferase</keyword>
<feature type="domain" description="Histidine-specific methyltransferase SAM-dependent" evidence="3">
    <location>
        <begin position="23"/>
        <end position="189"/>
    </location>
</feature>
<gene>
    <name evidence="5" type="primary">LOC118432181</name>
</gene>
<evidence type="ECO:0000256" key="2">
    <source>
        <dbReference type="ARBA" id="ARBA00022679"/>
    </source>
</evidence>
<reference evidence="4" key="1">
    <citation type="journal article" date="2020" name="Nat. Ecol. Evol.">
        <title>Deeply conserved synteny resolves early events in vertebrate evolution.</title>
        <authorList>
            <person name="Simakov O."/>
            <person name="Marletaz F."/>
            <person name="Yue J.X."/>
            <person name="O'Connell B."/>
            <person name="Jenkins J."/>
            <person name="Brandt A."/>
            <person name="Calef R."/>
            <person name="Tung C.H."/>
            <person name="Huang T.K."/>
            <person name="Schmutz J."/>
            <person name="Satoh N."/>
            <person name="Yu J.K."/>
            <person name="Putnam N.H."/>
            <person name="Green R.E."/>
            <person name="Rokhsar D.S."/>
        </authorList>
    </citation>
    <scope>NUCLEOTIDE SEQUENCE [LARGE SCALE GENOMIC DNA]</scope>
    <source>
        <strain evidence="4">S238N-H82</strain>
    </source>
</reference>
<dbReference type="InterPro" id="IPR019257">
    <property type="entry name" value="MeTrfase_dom"/>
</dbReference>
<keyword evidence="4" id="KW-1185">Reference proteome</keyword>
<dbReference type="RefSeq" id="XP_035699604.1">
    <property type="nucleotide sequence ID" value="XM_035843711.1"/>
</dbReference>
<dbReference type="OMA" id="WDDKGSE"/>
<dbReference type="PANTHER" id="PTHR43397:SF1">
    <property type="entry name" value="ERGOTHIONEINE BIOSYNTHESIS PROTEIN 1"/>
    <property type="match status" value="1"/>
</dbReference>
<keyword evidence="2" id="KW-0808">Transferase</keyword>
<dbReference type="InterPro" id="IPR029063">
    <property type="entry name" value="SAM-dependent_MTases_sf"/>
</dbReference>
<dbReference type="OrthoDB" id="4190at2759"/>
<dbReference type="Pfam" id="PF10017">
    <property type="entry name" value="Methyltransf_33"/>
    <property type="match status" value="1"/>
</dbReference>
<organism evidence="4 5">
    <name type="scientific">Branchiostoma floridae</name>
    <name type="common">Florida lancelet</name>
    <name type="synonym">Amphioxus</name>
    <dbReference type="NCBI Taxonomy" id="7739"/>
    <lineage>
        <taxon>Eukaryota</taxon>
        <taxon>Metazoa</taxon>
        <taxon>Chordata</taxon>
        <taxon>Cephalochordata</taxon>
        <taxon>Leptocardii</taxon>
        <taxon>Amphioxiformes</taxon>
        <taxon>Branchiostomatidae</taxon>
        <taxon>Branchiostoma</taxon>
    </lineage>
</organism>
<name>A0A9J7ND22_BRAFL</name>
<evidence type="ECO:0000313" key="4">
    <source>
        <dbReference type="Proteomes" id="UP000001554"/>
    </source>
</evidence>
<dbReference type="GO" id="GO:0052706">
    <property type="term" value="F:L-histidine N(alpha)-methyltransferase activity"/>
    <property type="evidence" value="ECO:0000318"/>
    <property type="project" value="GO_Central"/>
</dbReference>
<dbReference type="InterPro" id="IPR051128">
    <property type="entry name" value="EgtD_Methyltrsf_superfamily"/>
</dbReference>
<protein>
    <submittedName>
        <fullName evidence="5">Histidine N-alpha-methyltransferase-like</fullName>
    </submittedName>
</protein>
<sequence>MGAGSVVGFDLTSCNIALDLTPVVEGLISKRKRNPFWYVWDDKGSEIFEKIATTSATYTLWKREFTLLQRKCNEIASKTTSPTILVELGSGASSKTRLIIEAMLKQHGSLTFVPVDIAKDTITKVGKELEQNYPGLTVEPFGGLFMDGIRHLSSREENKMLLFLGSSFSNVCMYEQVDMMKEIRAQLTSRHLIRI</sequence>
<evidence type="ECO:0000259" key="3">
    <source>
        <dbReference type="Pfam" id="PF10017"/>
    </source>
</evidence>
<dbReference type="Gene3D" id="3.40.50.150">
    <property type="entry name" value="Vaccinia Virus protein VP39"/>
    <property type="match status" value="1"/>
</dbReference>
<dbReference type="KEGG" id="bfo:118432181"/>
<dbReference type="Proteomes" id="UP000001554">
    <property type="component" value="Chromosome 15"/>
</dbReference>
<dbReference type="PANTHER" id="PTHR43397">
    <property type="entry name" value="ERGOTHIONEINE BIOSYNTHESIS PROTEIN 1"/>
    <property type="match status" value="1"/>
</dbReference>
<accession>A0A9J7ND22</accession>
<reference evidence="5" key="2">
    <citation type="submission" date="2025-08" db="UniProtKB">
        <authorList>
            <consortium name="RefSeq"/>
        </authorList>
    </citation>
    <scope>IDENTIFICATION</scope>
    <source>
        <strain evidence="5">S238N-H82</strain>
        <tissue evidence="5">Testes</tissue>
    </source>
</reference>
<dbReference type="AlphaFoldDB" id="A0A9J7ND22"/>
<dbReference type="GeneID" id="118432181"/>
<dbReference type="GO" id="GO:0032259">
    <property type="term" value="P:methylation"/>
    <property type="evidence" value="ECO:0007669"/>
    <property type="project" value="UniProtKB-KW"/>
</dbReference>